<evidence type="ECO:0000313" key="1">
    <source>
        <dbReference type="EMBL" id="QFG15416.1"/>
    </source>
</evidence>
<evidence type="ECO:0000313" key="2">
    <source>
        <dbReference type="Proteomes" id="UP000327364"/>
    </source>
</evidence>
<accession>A0A5J6TX41</accession>
<proteinExistence type="predicted"/>
<keyword evidence="1" id="KW-0269">Exonuclease</keyword>
<organism evidence="1 2">
    <name type="scientific">Acinetobacter phage vB_AbaP_D2M</name>
    <dbReference type="NCBI Taxonomy" id="2608294"/>
    <lineage>
        <taxon>Viruses</taxon>
        <taxon>Duplodnaviria</taxon>
        <taxon>Heunggongvirae</taxon>
        <taxon>Uroviricota</taxon>
        <taxon>Caudoviricetes</taxon>
        <taxon>Autographivirales</taxon>
        <taxon>Autoscriptoviridae</taxon>
        <taxon>Beijerinckvirinae</taxon>
        <taxon>Friunavirus</taxon>
        <taxon>Friunavirus D2</taxon>
    </lineage>
</organism>
<gene>
    <name evidence="1" type="ORF">vBAbaPD2M_22</name>
</gene>
<reference evidence="1 2" key="1">
    <citation type="submission" date="2019-07" db="EMBL/GenBank/DDBJ databases">
        <authorList>
            <person name="Yuan Y."/>
        </authorList>
    </citation>
    <scope>NUCLEOTIDE SEQUENCE [LARGE SCALE GENOMIC DNA]</scope>
</reference>
<keyword evidence="1" id="KW-0378">Hydrolase</keyword>
<dbReference type="EMBL" id="MN212906">
    <property type="protein sequence ID" value="QFG15416.1"/>
    <property type="molecule type" value="Genomic_DNA"/>
</dbReference>
<dbReference type="GO" id="GO:0004527">
    <property type="term" value="F:exonuclease activity"/>
    <property type="evidence" value="ECO:0007669"/>
    <property type="project" value="UniProtKB-KW"/>
</dbReference>
<keyword evidence="1" id="KW-0540">Nuclease</keyword>
<sequence length="336" mass="38388">MGRSANEFKILINFRDICMNNILSRFGVTSDSISKVDTYKAGHQGDVLLHDGDSDCYYVCTQYRKMQTILNNFEIAIQEKMFLTGATTARVHLTPTGCAKNGRHLLNTVKPYQGNREGKQKPANLEELRNIAPEYFKDHPTIKVFSHYDIEADDALMIDHYHYQNGILVSADKDLQISPHKSYNMDEGKFETLLKGDRFGWIAKKEWLTPSLKPASKIIGKGTRFFLAQMIMGDVADNVKGLLKLNGKSCGEAAALALLKDVKEEVVAVNLVLDAYRAIDQNPIPEAEALWLLRNREDSAYKYLMEHELSKDNLLFLEDCYHERIWRREPDEDSLY</sequence>
<protein>
    <submittedName>
        <fullName evidence="1">Putative DNA exonuclease</fullName>
    </submittedName>
</protein>
<dbReference type="Proteomes" id="UP000327364">
    <property type="component" value="Genome"/>
</dbReference>
<name>A0A5J6TX41_9CAUD</name>